<dbReference type="Gene3D" id="2.40.160.60">
    <property type="entry name" value="Outer membrane protein transport protein (OMPP1/FadL/TodX)"/>
    <property type="match status" value="1"/>
</dbReference>
<name>A0A917MDU8_9FLAO</name>
<proteinExistence type="predicted"/>
<feature type="chain" id="PRO_5037333741" evidence="1">
    <location>
        <begin position="20"/>
        <end position="428"/>
    </location>
</feature>
<dbReference type="Proteomes" id="UP000633278">
    <property type="component" value="Unassembled WGS sequence"/>
</dbReference>
<keyword evidence="1" id="KW-0732">Signal</keyword>
<evidence type="ECO:0000313" key="2">
    <source>
        <dbReference type="EMBL" id="GGG96885.1"/>
    </source>
</evidence>
<comment type="caution">
    <text evidence="2">The sequence shown here is derived from an EMBL/GenBank/DDBJ whole genome shotgun (WGS) entry which is preliminary data.</text>
</comment>
<dbReference type="RefSeq" id="WP_188598498.1">
    <property type="nucleotide sequence ID" value="NZ_BMJW01000001.1"/>
</dbReference>
<keyword evidence="3" id="KW-1185">Reference proteome</keyword>
<sequence>MSKKILYIFLLFISIKAVGQRTTSSPYSFFGIGQEYRSQTVEQASMGGVGLAFGNTYQLNLMNPAANADLLYSTFSFGAAFNQLSISDATSSQNSQSFSLSYFNLGFPVGNNAGFNFGIQPNTNMGYSLINFELDGTGEATSATRFYGLGGTSRIYGSFGMYVLKGLSLGLEAGYTFGKIENSVLNQRADVFLATNNREVTNITGAGVKLGLMYRKALDNNLILNFGATVKLDQNLSTKGEGHLYSLYLEPDGSESPRDTISSTVINGTIKSPVKTGIGFGLGKNNKWYVGVDYETQAAFDVQGALLGSSSNYKYGNSNRFSIGGFYTPKENSITNYWDRVTYRAGLRVEDTGLLVNGGTTTTDFTAIKDFGISFGLGLPLKGLSNVNVGFEYGQKGTTVNGLLKENYFNFRLSLSLNDKWFQKSKID</sequence>
<dbReference type="AlphaFoldDB" id="A0A917MDU8"/>
<accession>A0A917MDU8</accession>
<organism evidence="2 3">
    <name type="scientific">Polaribacter pacificus</name>
    <dbReference type="NCBI Taxonomy" id="1775173"/>
    <lineage>
        <taxon>Bacteria</taxon>
        <taxon>Pseudomonadati</taxon>
        <taxon>Bacteroidota</taxon>
        <taxon>Flavobacteriia</taxon>
        <taxon>Flavobacteriales</taxon>
        <taxon>Flavobacteriaceae</taxon>
    </lineage>
</organism>
<gene>
    <name evidence="2" type="ORF">GCM10011416_13470</name>
</gene>
<protein>
    <submittedName>
        <fullName evidence="2">Membrane protein</fullName>
    </submittedName>
</protein>
<dbReference type="SUPFAM" id="SSF56935">
    <property type="entry name" value="Porins"/>
    <property type="match status" value="1"/>
</dbReference>
<evidence type="ECO:0000313" key="3">
    <source>
        <dbReference type="Proteomes" id="UP000633278"/>
    </source>
</evidence>
<reference evidence="2" key="1">
    <citation type="journal article" date="2014" name="Int. J. Syst. Evol. Microbiol.">
        <title>Complete genome sequence of Corynebacterium casei LMG S-19264T (=DSM 44701T), isolated from a smear-ripened cheese.</title>
        <authorList>
            <consortium name="US DOE Joint Genome Institute (JGI-PGF)"/>
            <person name="Walter F."/>
            <person name="Albersmeier A."/>
            <person name="Kalinowski J."/>
            <person name="Ruckert C."/>
        </authorList>
    </citation>
    <scope>NUCLEOTIDE SEQUENCE</scope>
    <source>
        <strain evidence="2">CGMCC 1.15763</strain>
    </source>
</reference>
<dbReference type="EMBL" id="BMJW01000001">
    <property type="protein sequence ID" value="GGG96885.1"/>
    <property type="molecule type" value="Genomic_DNA"/>
</dbReference>
<reference evidence="2" key="2">
    <citation type="submission" date="2020-09" db="EMBL/GenBank/DDBJ databases">
        <authorList>
            <person name="Sun Q."/>
            <person name="Zhou Y."/>
        </authorList>
    </citation>
    <scope>NUCLEOTIDE SEQUENCE</scope>
    <source>
        <strain evidence="2">CGMCC 1.15763</strain>
    </source>
</reference>
<evidence type="ECO:0000256" key="1">
    <source>
        <dbReference type="SAM" id="SignalP"/>
    </source>
</evidence>
<feature type="signal peptide" evidence="1">
    <location>
        <begin position="1"/>
        <end position="19"/>
    </location>
</feature>